<feature type="binding site" evidence="6">
    <location>
        <position position="385"/>
    </location>
    <ligand>
        <name>ATP</name>
        <dbReference type="ChEBI" id="CHEBI:30616"/>
    </ligand>
</feature>
<evidence type="ECO:0000313" key="10">
    <source>
        <dbReference type="EMBL" id="CBJ26581.1"/>
    </source>
</evidence>
<evidence type="ECO:0000256" key="1">
    <source>
        <dbReference type="ARBA" id="ARBA00022527"/>
    </source>
</evidence>
<evidence type="ECO:0000256" key="4">
    <source>
        <dbReference type="ARBA" id="ARBA00022777"/>
    </source>
</evidence>
<keyword evidence="5 6" id="KW-0067">ATP-binding</keyword>
<organism evidence="10 11">
    <name type="scientific">Ectocarpus siliculosus</name>
    <name type="common">Brown alga</name>
    <name type="synonym">Conferva siliculosa</name>
    <dbReference type="NCBI Taxonomy" id="2880"/>
    <lineage>
        <taxon>Eukaryota</taxon>
        <taxon>Sar</taxon>
        <taxon>Stramenopiles</taxon>
        <taxon>Ochrophyta</taxon>
        <taxon>PX clade</taxon>
        <taxon>Phaeophyceae</taxon>
        <taxon>Ectocarpales</taxon>
        <taxon>Ectocarpaceae</taxon>
        <taxon>Ectocarpus</taxon>
    </lineage>
</organism>
<dbReference type="OrthoDB" id="354826at2759"/>
<dbReference type="InterPro" id="IPR016137">
    <property type="entry name" value="RGS"/>
</dbReference>
<dbReference type="GO" id="GO:0004674">
    <property type="term" value="F:protein serine/threonine kinase activity"/>
    <property type="evidence" value="ECO:0007669"/>
    <property type="project" value="UniProtKB-KW"/>
</dbReference>
<dbReference type="EMBL" id="FN649758">
    <property type="protein sequence ID" value="CBJ26581.1"/>
    <property type="molecule type" value="Genomic_DNA"/>
</dbReference>
<dbReference type="GO" id="GO:0005524">
    <property type="term" value="F:ATP binding"/>
    <property type="evidence" value="ECO:0007669"/>
    <property type="project" value="UniProtKB-UniRule"/>
</dbReference>
<dbReference type="InterPro" id="IPR044926">
    <property type="entry name" value="RGS_subdomain_2"/>
</dbReference>
<dbReference type="InterPro" id="IPR008271">
    <property type="entry name" value="Ser/Thr_kinase_AS"/>
</dbReference>
<dbReference type="OMA" id="MKVMNKR"/>
<dbReference type="PROSITE" id="PS50132">
    <property type="entry name" value="RGS"/>
    <property type="match status" value="1"/>
</dbReference>
<sequence>MEELQDAIEDVQYLQAVNSKDSGPSPTEAWPFPSEKELEAFNTARLKENGQSFSLERICGGVLGLYLFGTFCTEMGERSKFEFMLDVIRYRRLRTPQLRLRFAQGIIRKFLLDVSTSQEEMDVLVDKAPILRQDSTPACLAELERRRSDIRTDGGVGVNRLGVVGPLVEQLVRLLPSPARASGPQDSIGVLGVAGGQGGVDDKSGKCSLVNTADMSEEEADEQPIDAAGQATEQQRVSGGEPAIGQLAGNGVCHAPGEVAHVLTGGHDEQERPSGEPEAANATTEGVQDQPANVGVTRSSDPKEEWYQPELFNVLEAWILEYLREKLHCGFLLSSHFQEYTRFLYVQHRPVTENDFILFRILGRGGFGAVNGCKRGSSGKLFAMKVMNKRRIKIRQSEDLCWNERRILEALGSPFVVSLKYAFESKNDLFLILDLMTGGDLGFHLQHLGIFTKVMAQYYTARTVLGIQHLHQKGIVYRDLKPENVMLDEYGRSRISDMGLACKVTPHLTGACGTRGYWAPEMRLRNSAGKRVPYNECVDWFSLGCILYEFLRGMSPFRTERAMDWCADTIQDKEKRVDKATLEMEPEYPPRYFDSLAIDLCTKLMMKDPQKRLGRMGADEILAHPWFGNLDRDALVMDQVESPYVPNKDINAAPQRSIGSFADTDSKIWHTWHITHTILTNVSPVS</sequence>
<feature type="compositionally biased region" description="Acidic residues" evidence="7">
    <location>
        <begin position="215"/>
        <end position="224"/>
    </location>
</feature>
<evidence type="ECO:0000256" key="7">
    <source>
        <dbReference type="SAM" id="MobiDB-lite"/>
    </source>
</evidence>
<keyword evidence="10" id="KW-0675">Receptor</keyword>
<dbReference type="Proteomes" id="UP000002630">
    <property type="component" value="Linkage Group LG33"/>
</dbReference>
<keyword evidence="1" id="KW-0723">Serine/threonine-protein kinase</keyword>
<accession>D7FYT9</accession>
<dbReference type="InterPro" id="IPR000719">
    <property type="entry name" value="Prot_kinase_dom"/>
</dbReference>
<evidence type="ECO:0000256" key="3">
    <source>
        <dbReference type="ARBA" id="ARBA00022741"/>
    </source>
</evidence>
<dbReference type="PANTHER" id="PTHR24355">
    <property type="entry name" value="G PROTEIN-COUPLED RECEPTOR KINASE/RIBOSOMAL PROTEIN S6 KINASE"/>
    <property type="match status" value="1"/>
</dbReference>
<dbReference type="SUPFAM" id="SSF56112">
    <property type="entry name" value="Protein kinase-like (PK-like)"/>
    <property type="match status" value="1"/>
</dbReference>
<dbReference type="Gene3D" id="1.10.167.10">
    <property type="entry name" value="Regulator of G-protein Signalling 4, domain 2"/>
    <property type="match status" value="2"/>
</dbReference>
<evidence type="ECO:0000259" key="8">
    <source>
        <dbReference type="PROSITE" id="PS50011"/>
    </source>
</evidence>
<evidence type="ECO:0000256" key="5">
    <source>
        <dbReference type="ARBA" id="ARBA00022840"/>
    </source>
</evidence>
<proteinExistence type="predicted"/>
<dbReference type="PANTHER" id="PTHR24355:SF18">
    <property type="entry name" value="G PROTEIN-COUPLED RECEPTOR KINASE"/>
    <property type="match status" value="1"/>
</dbReference>
<feature type="region of interest" description="Disordered" evidence="7">
    <location>
        <begin position="265"/>
        <end position="301"/>
    </location>
</feature>
<dbReference type="Gene3D" id="3.30.200.20">
    <property type="entry name" value="Phosphorylase Kinase, domain 1"/>
    <property type="match status" value="1"/>
</dbReference>
<reference evidence="10 11" key="1">
    <citation type="journal article" date="2010" name="Nature">
        <title>The Ectocarpus genome and the independent evolution of multicellularity in brown algae.</title>
        <authorList>
            <person name="Cock J.M."/>
            <person name="Sterck L."/>
            <person name="Rouze P."/>
            <person name="Scornet D."/>
            <person name="Allen A.E."/>
            <person name="Amoutzias G."/>
            <person name="Anthouard V."/>
            <person name="Artiguenave F."/>
            <person name="Aury J.M."/>
            <person name="Badger J.H."/>
            <person name="Beszteri B."/>
            <person name="Billiau K."/>
            <person name="Bonnet E."/>
            <person name="Bothwell J.H."/>
            <person name="Bowler C."/>
            <person name="Boyen C."/>
            <person name="Brownlee C."/>
            <person name="Carrano C.J."/>
            <person name="Charrier B."/>
            <person name="Cho G.Y."/>
            <person name="Coelho S.M."/>
            <person name="Collen J."/>
            <person name="Corre E."/>
            <person name="Da Silva C."/>
            <person name="Delage L."/>
            <person name="Delaroque N."/>
            <person name="Dittami S.M."/>
            <person name="Doulbeau S."/>
            <person name="Elias M."/>
            <person name="Farnham G."/>
            <person name="Gachon C.M."/>
            <person name="Gschloessl B."/>
            <person name="Heesch S."/>
            <person name="Jabbari K."/>
            <person name="Jubin C."/>
            <person name="Kawai H."/>
            <person name="Kimura K."/>
            <person name="Kloareg B."/>
            <person name="Kupper F.C."/>
            <person name="Lang D."/>
            <person name="Le Bail A."/>
            <person name="Leblanc C."/>
            <person name="Lerouge P."/>
            <person name="Lohr M."/>
            <person name="Lopez P.J."/>
            <person name="Martens C."/>
            <person name="Maumus F."/>
            <person name="Michel G."/>
            <person name="Miranda-Saavedra D."/>
            <person name="Morales J."/>
            <person name="Moreau H."/>
            <person name="Motomura T."/>
            <person name="Nagasato C."/>
            <person name="Napoli C.A."/>
            <person name="Nelson D.R."/>
            <person name="Nyvall-Collen P."/>
            <person name="Peters A.F."/>
            <person name="Pommier C."/>
            <person name="Potin P."/>
            <person name="Poulain J."/>
            <person name="Quesneville H."/>
            <person name="Read B."/>
            <person name="Rensing S.A."/>
            <person name="Ritter A."/>
            <person name="Rousvoal S."/>
            <person name="Samanta M."/>
            <person name="Samson G."/>
            <person name="Schroeder D.C."/>
            <person name="Segurens B."/>
            <person name="Strittmatter M."/>
            <person name="Tonon T."/>
            <person name="Tregear J.W."/>
            <person name="Valentin K."/>
            <person name="von Dassow P."/>
            <person name="Yamagishi T."/>
            <person name="Van de Peer Y."/>
            <person name="Wincker P."/>
        </authorList>
    </citation>
    <scope>NUCLEOTIDE SEQUENCE [LARGE SCALE GENOMIC DNA]</scope>
    <source>
        <strain evidence="11">Ec32 / CCAP1310/4</strain>
    </source>
</reference>
<name>D7FYT9_ECTSI</name>
<dbReference type="Gene3D" id="1.10.510.10">
    <property type="entry name" value="Transferase(Phosphotransferase) domain 1"/>
    <property type="match status" value="1"/>
</dbReference>
<feature type="domain" description="Protein kinase" evidence="8">
    <location>
        <begin position="356"/>
        <end position="627"/>
    </location>
</feature>
<dbReference type="InterPro" id="IPR036305">
    <property type="entry name" value="RGS_sf"/>
</dbReference>
<dbReference type="EMBL" id="FN648542">
    <property type="protein sequence ID" value="CBJ26581.1"/>
    <property type="molecule type" value="Genomic_DNA"/>
</dbReference>
<gene>
    <name evidence="10" type="primary">GPCR</name>
    <name evidence="10" type="ORF">Esi_0035_0057</name>
</gene>
<dbReference type="Pfam" id="PF00069">
    <property type="entry name" value="Pkinase"/>
    <property type="match status" value="1"/>
</dbReference>
<keyword evidence="2" id="KW-0808">Transferase</keyword>
<keyword evidence="11" id="KW-1185">Reference proteome</keyword>
<keyword evidence="3 6" id="KW-0547">Nucleotide-binding</keyword>
<feature type="domain" description="RGS" evidence="9">
    <location>
        <begin position="54"/>
        <end position="111"/>
    </location>
</feature>
<evidence type="ECO:0000256" key="6">
    <source>
        <dbReference type="PROSITE-ProRule" id="PRU10141"/>
    </source>
</evidence>
<dbReference type="AlphaFoldDB" id="D7FYT9"/>
<dbReference type="InterPro" id="IPR011009">
    <property type="entry name" value="Kinase-like_dom_sf"/>
</dbReference>
<dbReference type="SMART" id="SM00220">
    <property type="entry name" value="S_TKc"/>
    <property type="match status" value="1"/>
</dbReference>
<evidence type="ECO:0000259" key="9">
    <source>
        <dbReference type="PROSITE" id="PS50132"/>
    </source>
</evidence>
<dbReference type="InterPro" id="IPR017441">
    <property type="entry name" value="Protein_kinase_ATP_BS"/>
</dbReference>
<dbReference type="InterPro" id="IPR045270">
    <property type="entry name" value="STKc_AGC"/>
</dbReference>
<dbReference type="STRING" id="2880.D7FYT9"/>
<dbReference type="PROSITE" id="PS00107">
    <property type="entry name" value="PROTEIN_KINASE_ATP"/>
    <property type="match status" value="1"/>
</dbReference>
<dbReference type="PROSITE" id="PS50011">
    <property type="entry name" value="PROTEIN_KINASE_DOM"/>
    <property type="match status" value="1"/>
</dbReference>
<protein>
    <submittedName>
        <fullName evidence="10">G protein-coupled receptor kinase G protein-coupled receptor kinase 2</fullName>
    </submittedName>
</protein>
<keyword evidence="4 10" id="KW-0418">Kinase</keyword>
<dbReference type="PROSITE" id="PS00108">
    <property type="entry name" value="PROTEIN_KINASE_ST"/>
    <property type="match status" value="1"/>
</dbReference>
<dbReference type="SUPFAM" id="SSF48097">
    <property type="entry name" value="Regulator of G-protein signaling, RGS"/>
    <property type="match status" value="1"/>
</dbReference>
<dbReference type="eggNOG" id="KOG0986">
    <property type="taxonomic scope" value="Eukaryota"/>
</dbReference>
<feature type="compositionally biased region" description="Polar residues" evidence="7">
    <location>
        <begin position="281"/>
        <end position="299"/>
    </location>
</feature>
<feature type="compositionally biased region" description="Basic and acidic residues" evidence="7">
    <location>
        <begin position="266"/>
        <end position="275"/>
    </location>
</feature>
<evidence type="ECO:0000313" key="11">
    <source>
        <dbReference type="Proteomes" id="UP000002630"/>
    </source>
</evidence>
<evidence type="ECO:0000256" key="2">
    <source>
        <dbReference type="ARBA" id="ARBA00022679"/>
    </source>
</evidence>
<dbReference type="InParanoid" id="D7FYT9"/>
<feature type="region of interest" description="Disordered" evidence="7">
    <location>
        <begin position="214"/>
        <end position="243"/>
    </location>
</feature>
<dbReference type="CDD" id="cd05123">
    <property type="entry name" value="STKc_AGC"/>
    <property type="match status" value="1"/>
</dbReference>